<dbReference type="NCBIfam" id="NF041278">
    <property type="entry name" value="CmcJ_NvfI_EfuI"/>
    <property type="match status" value="1"/>
</dbReference>
<dbReference type="InterPro" id="IPR044053">
    <property type="entry name" value="AsaB-like"/>
</dbReference>
<dbReference type="OrthoDB" id="5173234at2"/>
<evidence type="ECO:0000313" key="2">
    <source>
        <dbReference type="EMBL" id="TVZ04431.1"/>
    </source>
</evidence>
<gene>
    <name evidence="2" type="ORF">EAS64_18885</name>
</gene>
<protein>
    <recommendedName>
        <fullName evidence="4">Methyltransferase</fullName>
    </recommendedName>
</protein>
<keyword evidence="3" id="KW-1185">Reference proteome</keyword>
<dbReference type="Proteomes" id="UP000460272">
    <property type="component" value="Unassembled WGS sequence"/>
</dbReference>
<proteinExistence type="predicted"/>
<accession>A0A6P2C2B9</accession>
<organism evidence="2 3">
    <name type="scientific">Trebonia kvetii</name>
    <dbReference type="NCBI Taxonomy" id="2480626"/>
    <lineage>
        <taxon>Bacteria</taxon>
        <taxon>Bacillati</taxon>
        <taxon>Actinomycetota</taxon>
        <taxon>Actinomycetes</taxon>
        <taxon>Streptosporangiales</taxon>
        <taxon>Treboniaceae</taxon>
        <taxon>Trebonia</taxon>
    </lineage>
</organism>
<reference evidence="2 3" key="1">
    <citation type="submission" date="2018-11" db="EMBL/GenBank/DDBJ databases">
        <title>Trebonia kvetii gen.nov., sp.nov., a novel acidophilic actinobacterium, and proposal of the new actinobacterial family Treboniaceae fam. nov.</title>
        <authorList>
            <person name="Rapoport D."/>
            <person name="Sagova-Mareckova M."/>
            <person name="Sedlacek I."/>
            <person name="Provaznik J."/>
            <person name="Kralova S."/>
            <person name="Pavlinic D."/>
            <person name="Benes V."/>
            <person name="Kopecky J."/>
        </authorList>
    </citation>
    <scope>NUCLEOTIDE SEQUENCE [LARGE SCALE GENOMIC DNA]</scope>
    <source>
        <strain evidence="2 3">15Tr583</strain>
    </source>
</reference>
<feature type="compositionally biased region" description="Basic and acidic residues" evidence="1">
    <location>
        <begin position="10"/>
        <end position="20"/>
    </location>
</feature>
<comment type="caution">
    <text evidence="2">The sequence shown here is derived from an EMBL/GenBank/DDBJ whole genome shotgun (WGS) entry which is preliminary data.</text>
</comment>
<dbReference type="AlphaFoldDB" id="A0A6P2C2B9"/>
<evidence type="ECO:0000313" key="3">
    <source>
        <dbReference type="Proteomes" id="UP000460272"/>
    </source>
</evidence>
<dbReference type="PANTHER" id="PTHR34598">
    <property type="entry name" value="BLL6449 PROTEIN"/>
    <property type="match status" value="1"/>
</dbReference>
<dbReference type="GO" id="GO:0016491">
    <property type="term" value="F:oxidoreductase activity"/>
    <property type="evidence" value="ECO:0007669"/>
    <property type="project" value="InterPro"/>
</dbReference>
<dbReference type="PANTHER" id="PTHR34598:SF3">
    <property type="entry name" value="OXIDOREDUCTASE AN1597"/>
    <property type="match status" value="1"/>
</dbReference>
<feature type="region of interest" description="Disordered" evidence="1">
    <location>
        <begin position="1"/>
        <end position="20"/>
    </location>
</feature>
<evidence type="ECO:0008006" key="4">
    <source>
        <dbReference type="Google" id="ProtNLM"/>
    </source>
</evidence>
<dbReference type="EMBL" id="RPFW01000003">
    <property type="protein sequence ID" value="TVZ04431.1"/>
    <property type="molecule type" value="Genomic_DNA"/>
</dbReference>
<sequence length="266" mass="28895">MQATIAYYDPPRRPAPDARPDFTALPLTSRPVTVGNMRAAGGGFTLDREGFTLVTAPTAVGDFYDPGEVAGRYVAEARDLVRALTGCAATALLNSPVIRVSGRAGPRPAGTTFTGDFAHADFSAAAAVAMLERNLPQAEAAARMLSRFCVLNVWRTFSGPPQDVPLALCDVRSVAPPDKQYCEITMKTAMGDLLTWENIAYYHNQAHRWWYCPDMTRDEAYVFRSFDSAPGHAEQVPHSAFVSDSCPPSAPPRASIEVRVFAFFAD</sequence>
<evidence type="ECO:0000256" key="1">
    <source>
        <dbReference type="SAM" id="MobiDB-lite"/>
    </source>
</evidence>
<dbReference type="RefSeq" id="WP_145854384.1">
    <property type="nucleotide sequence ID" value="NZ_RPFW01000003.1"/>
</dbReference>
<name>A0A6P2C2B9_9ACTN</name>